<evidence type="ECO:0000256" key="1">
    <source>
        <dbReference type="ARBA" id="ARBA00023157"/>
    </source>
</evidence>
<accession>A0AAV4T8X5</accession>
<dbReference type="AlphaFoldDB" id="A0AAV4T8X5"/>
<dbReference type="InterPro" id="IPR053207">
    <property type="entry name" value="Non-NMDA_GluR_Accessory"/>
</dbReference>
<dbReference type="PROSITE" id="PS01180">
    <property type="entry name" value="CUB"/>
    <property type="match status" value="1"/>
</dbReference>
<proteinExistence type="predicted"/>
<dbReference type="EMBL" id="BPLQ01009284">
    <property type="protein sequence ID" value="GIY43033.1"/>
    <property type="molecule type" value="Genomic_DNA"/>
</dbReference>
<dbReference type="PANTHER" id="PTHR47537">
    <property type="entry name" value="CUBILIN"/>
    <property type="match status" value="1"/>
</dbReference>
<comment type="caution">
    <text evidence="5">The sequence shown here is derived from an EMBL/GenBank/DDBJ whole genome shotgun (WGS) entry which is preliminary data.</text>
</comment>
<dbReference type="InterPro" id="IPR035914">
    <property type="entry name" value="Sperma_CUB_dom_sf"/>
</dbReference>
<evidence type="ECO:0000313" key="6">
    <source>
        <dbReference type="Proteomes" id="UP001054837"/>
    </source>
</evidence>
<gene>
    <name evidence="5" type="primary">AVEN_4226_1</name>
    <name evidence="5" type="ORF">CDAR_573491</name>
</gene>
<dbReference type="InterPro" id="IPR000859">
    <property type="entry name" value="CUB_dom"/>
</dbReference>
<keyword evidence="3" id="KW-0812">Transmembrane</keyword>
<reference evidence="5 6" key="1">
    <citation type="submission" date="2021-06" db="EMBL/GenBank/DDBJ databases">
        <title>Caerostris darwini draft genome.</title>
        <authorList>
            <person name="Kono N."/>
            <person name="Arakawa K."/>
        </authorList>
    </citation>
    <scope>NUCLEOTIDE SEQUENCE [LARGE SCALE GENOMIC DNA]</scope>
</reference>
<dbReference type="SUPFAM" id="SSF49854">
    <property type="entry name" value="Spermadhesin, CUB domain"/>
    <property type="match status" value="1"/>
</dbReference>
<dbReference type="InterPro" id="IPR056707">
    <property type="entry name" value="DUF7805"/>
</dbReference>
<dbReference type="Pfam" id="PF25090">
    <property type="entry name" value="DUF7805"/>
    <property type="match status" value="1"/>
</dbReference>
<keyword evidence="6" id="KW-1185">Reference proteome</keyword>
<protein>
    <submittedName>
        <fullName evidence="5">CUB domain-containing protein</fullName>
    </submittedName>
</protein>
<name>A0AAV4T8X5_9ARAC</name>
<keyword evidence="3" id="KW-0472">Membrane</keyword>
<evidence type="ECO:0000256" key="2">
    <source>
        <dbReference type="PROSITE-ProRule" id="PRU00059"/>
    </source>
</evidence>
<dbReference type="GO" id="GO:0005886">
    <property type="term" value="C:plasma membrane"/>
    <property type="evidence" value="ECO:0007669"/>
    <property type="project" value="TreeGrafter"/>
</dbReference>
<keyword evidence="3" id="KW-1133">Transmembrane helix</keyword>
<dbReference type="Gene3D" id="2.60.120.290">
    <property type="entry name" value="Spermadhesin, CUB domain"/>
    <property type="match status" value="3"/>
</dbReference>
<comment type="caution">
    <text evidence="2">Lacks conserved residue(s) required for the propagation of feature annotation.</text>
</comment>
<dbReference type="Proteomes" id="UP001054837">
    <property type="component" value="Unassembled WGS sequence"/>
</dbReference>
<evidence type="ECO:0000259" key="4">
    <source>
        <dbReference type="PROSITE" id="PS01180"/>
    </source>
</evidence>
<organism evidence="5 6">
    <name type="scientific">Caerostris darwini</name>
    <dbReference type="NCBI Taxonomy" id="1538125"/>
    <lineage>
        <taxon>Eukaryota</taxon>
        <taxon>Metazoa</taxon>
        <taxon>Ecdysozoa</taxon>
        <taxon>Arthropoda</taxon>
        <taxon>Chelicerata</taxon>
        <taxon>Arachnida</taxon>
        <taxon>Araneae</taxon>
        <taxon>Araneomorphae</taxon>
        <taxon>Entelegynae</taxon>
        <taxon>Araneoidea</taxon>
        <taxon>Araneidae</taxon>
        <taxon>Caerostris</taxon>
    </lineage>
</organism>
<keyword evidence="1" id="KW-1015">Disulfide bond</keyword>
<sequence length="1019" mass="114778">MTRRSYSPRNGTEDKLTCRKGHLRLSESHDDIFLGDDGFRYPGSTLRSQQTRGFSQLISAFKEPPTRQLSTLYDLTAGMEPDFGLFCGSLLPSDLGVAFYSTGNNVTLSVYLPPKSSVVTASMAGSFGLYLTYRFLSPSPVKPPAGADDDTPAVHFGNVVAHSYCDRAFVNCDRKKCLIRSPNFPGLYLRNFTCNYFLRQDYVPQGKRARIVVHQANEYKISVNTGSSLARSDSRKAINQGSGGLTSDCAGDVVRIYDRIDTDKGGGRLLLTEFCESGSLTDVVSSGPEMLVQLYSAPSNLLYESRLELEIRVEFLDANDTIGEFSFDKNAECTIHIDGSVTRTGIIRSPSHSVPKNTTCIAKLIGSPYQRIWLYFVSYFVKDHGTLGYDHHPSSTEFQSKILHEDSCDISSLELILDKQNRSSSANLRERSIHKFCESSLPVMCTRTADYENFVPKRSCLPPTESYLSTGSEVLLKYTLVMRRPNVVSSLSASSFVIRYEFVNFGSPTGEQNNENRCGRNITSTMATTGVIFSPNNVFFYGRGGKENLSCDYNFELKPRERVSLNVIQLRSNISNCLTFLDPLLRRFDCKFKTGMFYNAYASDSMVSYRHAFLSFTESSASSSVYVGCICEKTSSSIPSITSSSFEQSSKVTMTFDVSGMMAFEDFEDFYFEVRFRFIPPNDNEQECGVLPESVEKNRTHGGELTFEAIPSHSPFIEERLLRCRWFMQSSSLETYLYLQLRGKTCDNSQWHDDQNRVVLYSNGNNGLLYPKMVLCLPSSTEPSNLKSEIFDFFSSSWHHNNTSANSDIHRDTFLYFNSYPDKNQTISDKVIIELVAFRKGNLSIRWLEVTRPTSKPMNGEVYSDEGRTLSNVNCLHECPELSACINPELWCDGVVHCPHSAFDESSENCRQTLTLYILISIGSLVACIAAGMIAFLLFRHYAEQRHNHQQTHPADVVHHHPPHCLQHNQNHDLVSKNFPSASPVFMMGGGSMKKKKKNKDDFVRHIQTVEVRFPDIHM</sequence>
<feature type="domain" description="CUB" evidence="4">
    <location>
        <begin position="165"/>
        <end position="314"/>
    </location>
</feature>
<evidence type="ECO:0000313" key="5">
    <source>
        <dbReference type="EMBL" id="GIY43033.1"/>
    </source>
</evidence>
<dbReference type="PANTHER" id="PTHR47537:SF3">
    <property type="entry name" value="CUB DOMAIN-CONTAINING PROTEIN"/>
    <property type="match status" value="1"/>
</dbReference>
<feature type="transmembrane region" description="Helical" evidence="3">
    <location>
        <begin position="916"/>
        <end position="939"/>
    </location>
</feature>
<evidence type="ECO:0000256" key="3">
    <source>
        <dbReference type="SAM" id="Phobius"/>
    </source>
</evidence>